<dbReference type="PANTHER" id="PTHR42760:SF121">
    <property type="entry name" value="3-OXOACYL-(ACYL-CARRIER-PROTEIN) REDUCTASE"/>
    <property type="match status" value="1"/>
</dbReference>
<comment type="function">
    <text evidence="1">Catalyzes the irreversible reduction of 2,3-butanediol to (S)-acetoin in the presence of NADH.</text>
</comment>
<feature type="binding site" evidence="8">
    <location>
        <position position="155"/>
    </location>
    <ligand>
        <name>NAD(+)</name>
        <dbReference type="ChEBI" id="CHEBI:57540"/>
    </ligand>
</feature>
<dbReference type="GO" id="GO:0052588">
    <property type="term" value="F:diacetyl reductase ((S)-acetoin forming) (NAD+) activity"/>
    <property type="evidence" value="ECO:0007669"/>
    <property type="project" value="UniProtKB-EC"/>
</dbReference>
<dbReference type="PRINTS" id="PR00081">
    <property type="entry name" value="GDHRDH"/>
</dbReference>
<feature type="binding site" evidence="8">
    <location>
        <position position="90"/>
    </location>
    <ligand>
        <name>NAD(+)</name>
        <dbReference type="ChEBI" id="CHEBI:57540"/>
    </ligand>
</feature>
<reference evidence="10 11" key="1">
    <citation type="submission" date="2018-12" db="EMBL/GenBank/DDBJ databases">
        <title>Bacillus chawlae sp. nov., Bacillus glennii sp. nov., and Bacillus saganii sp. nov. Isolated from the Vehicle Assembly Building at Kennedy Space Center where the Viking Spacecraft were Assembled.</title>
        <authorList>
            <person name="Seuylemezian A."/>
            <person name="Vaishampayan P."/>
        </authorList>
    </citation>
    <scope>NUCLEOTIDE SEQUENCE [LARGE SCALE GENOMIC DNA]</scope>
    <source>
        <strain evidence="10 11">L5</strain>
    </source>
</reference>
<dbReference type="NCBIfam" id="TIGR02415">
    <property type="entry name" value="23BDH"/>
    <property type="match status" value="1"/>
</dbReference>
<feature type="binding site" evidence="8">
    <location>
        <position position="37"/>
    </location>
    <ligand>
        <name>NAD(+)</name>
        <dbReference type="ChEBI" id="CHEBI:57540"/>
    </ligand>
</feature>
<dbReference type="FunFam" id="3.40.50.720:FF:000084">
    <property type="entry name" value="Short-chain dehydrogenase reductase"/>
    <property type="match status" value="1"/>
</dbReference>
<dbReference type="GO" id="GO:0048038">
    <property type="term" value="F:quinone binding"/>
    <property type="evidence" value="ECO:0007669"/>
    <property type="project" value="TreeGrafter"/>
</dbReference>
<evidence type="ECO:0000256" key="8">
    <source>
        <dbReference type="PIRSR" id="PIRSR614007-2"/>
    </source>
</evidence>
<dbReference type="AlphaFoldDB" id="A0A3S1B4X4"/>
<proteinExistence type="inferred from homology"/>
<dbReference type="SUPFAM" id="SSF51735">
    <property type="entry name" value="NAD(P)-binding Rossmann-fold domains"/>
    <property type="match status" value="1"/>
</dbReference>
<evidence type="ECO:0000313" key="10">
    <source>
        <dbReference type="EMBL" id="RUQ28623.1"/>
    </source>
</evidence>
<dbReference type="GO" id="GO:0008206">
    <property type="term" value="P:bile acid metabolic process"/>
    <property type="evidence" value="ECO:0007669"/>
    <property type="project" value="UniProtKB-ARBA"/>
</dbReference>
<sequence length="259" mass="28051">MKMKNNKVALVTGAGAGIGRAIAMRLASDGFDIVLNDIGEESIKNVASEIEELGQKSFAIVADISKRDQVFSMINQTVEHFGRLDVMVSNAGIVQVKPLLEITEEDLERIFRINVFGTMFCMQAAAEVMIKQNSGKIINASSTSGKRGVEFLGHYCATKFSVIGLTQTAAKELAPHGITVNAYCPGIVGTGMWEEIDRKMSEYMNVPLGETLKNKINGIPLGRIEEPIDVANYVSFLASEDSNYMTGQAVVIDGGMVFS</sequence>
<name>A0A3S1B4X4_9BACI</name>
<evidence type="ECO:0000256" key="1">
    <source>
        <dbReference type="ARBA" id="ARBA00003200"/>
    </source>
</evidence>
<dbReference type="EMBL" id="RYZZ01000015">
    <property type="protein sequence ID" value="RUQ28623.1"/>
    <property type="molecule type" value="Genomic_DNA"/>
</dbReference>
<dbReference type="NCBIfam" id="NF005559">
    <property type="entry name" value="PRK07231.1"/>
    <property type="match status" value="1"/>
</dbReference>
<dbReference type="PRINTS" id="PR00080">
    <property type="entry name" value="SDRFAMILY"/>
</dbReference>
<dbReference type="GO" id="GO:0045150">
    <property type="term" value="P:acetoin catabolic process"/>
    <property type="evidence" value="ECO:0007669"/>
    <property type="project" value="InterPro"/>
</dbReference>
<feature type="binding site" evidence="8">
    <location>
        <position position="159"/>
    </location>
    <ligand>
        <name>NAD(+)</name>
        <dbReference type="ChEBI" id="CHEBI:57540"/>
    </ligand>
</feature>
<keyword evidence="11" id="KW-1185">Reference proteome</keyword>
<evidence type="ECO:0000256" key="9">
    <source>
        <dbReference type="RuleBase" id="RU000363"/>
    </source>
</evidence>
<keyword evidence="5 8" id="KW-0520">NAD</keyword>
<dbReference type="EC" id="1.1.1.304" evidence="3"/>
<evidence type="ECO:0000256" key="5">
    <source>
        <dbReference type="ARBA" id="ARBA00023027"/>
    </source>
</evidence>
<protein>
    <recommendedName>
        <fullName evidence="3">diacetyl reductase [(S)-acetoin forming]</fullName>
        <ecNumber evidence="3">1.1.1.304</ecNumber>
    </recommendedName>
</protein>
<gene>
    <name evidence="10" type="ORF">ELQ35_11955</name>
</gene>
<evidence type="ECO:0000256" key="6">
    <source>
        <dbReference type="ARBA" id="ARBA00047315"/>
    </source>
</evidence>
<evidence type="ECO:0000313" key="11">
    <source>
        <dbReference type="Proteomes" id="UP000267430"/>
    </source>
</evidence>
<dbReference type="GO" id="GO:0006633">
    <property type="term" value="P:fatty acid biosynthetic process"/>
    <property type="evidence" value="ECO:0007669"/>
    <property type="project" value="TreeGrafter"/>
</dbReference>
<dbReference type="Pfam" id="PF00106">
    <property type="entry name" value="adh_short"/>
    <property type="match status" value="1"/>
</dbReference>
<dbReference type="InterPro" id="IPR036291">
    <property type="entry name" value="NAD(P)-bd_dom_sf"/>
</dbReference>
<dbReference type="InterPro" id="IPR002347">
    <property type="entry name" value="SDR_fam"/>
</dbReference>
<dbReference type="Gene3D" id="3.40.50.720">
    <property type="entry name" value="NAD(P)-binding Rossmann-like Domain"/>
    <property type="match status" value="1"/>
</dbReference>
<keyword evidence="4" id="KW-0560">Oxidoreductase</keyword>
<comment type="caution">
    <text evidence="10">The sequence shown here is derived from an EMBL/GenBank/DDBJ whole genome shotgun (WGS) entry which is preliminary data.</text>
</comment>
<dbReference type="OrthoDB" id="9803333at2"/>
<dbReference type="InterPro" id="IPR020904">
    <property type="entry name" value="Sc_DH/Rdtase_CS"/>
</dbReference>
<evidence type="ECO:0000256" key="4">
    <source>
        <dbReference type="ARBA" id="ARBA00023002"/>
    </source>
</evidence>
<evidence type="ECO:0000256" key="3">
    <source>
        <dbReference type="ARBA" id="ARBA00012848"/>
    </source>
</evidence>
<dbReference type="InterPro" id="IPR014007">
    <property type="entry name" value="23BDH"/>
</dbReference>
<accession>A0A3S1B4X4</accession>
<evidence type="ECO:0000256" key="2">
    <source>
        <dbReference type="ARBA" id="ARBA00006484"/>
    </source>
</evidence>
<evidence type="ECO:0000256" key="7">
    <source>
        <dbReference type="PIRSR" id="PIRSR614007-1"/>
    </source>
</evidence>
<comment type="similarity">
    <text evidence="2 9">Belongs to the short-chain dehydrogenases/reductases (SDR) family.</text>
</comment>
<feature type="active site" description="Proton acceptor" evidence="7">
    <location>
        <position position="155"/>
    </location>
</feature>
<dbReference type="PANTHER" id="PTHR42760">
    <property type="entry name" value="SHORT-CHAIN DEHYDROGENASES/REDUCTASES FAMILY MEMBER"/>
    <property type="match status" value="1"/>
</dbReference>
<dbReference type="PROSITE" id="PS00061">
    <property type="entry name" value="ADH_SHORT"/>
    <property type="match status" value="1"/>
</dbReference>
<organism evidence="10 11">
    <name type="scientific">Peribacillus cavernae</name>
    <dbReference type="NCBI Taxonomy" id="1674310"/>
    <lineage>
        <taxon>Bacteria</taxon>
        <taxon>Bacillati</taxon>
        <taxon>Bacillota</taxon>
        <taxon>Bacilli</taxon>
        <taxon>Bacillales</taxon>
        <taxon>Bacillaceae</taxon>
        <taxon>Peribacillus</taxon>
    </lineage>
</organism>
<comment type="catalytic activity">
    <reaction evidence="6">
        <text>(S)-acetoin + NAD(+) = diacetyl + NADH + H(+)</text>
        <dbReference type="Rhea" id="RHEA:27286"/>
        <dbReference type="ChEBI" id="CHEBI:15378"/>
        <dbReference type="ChEBI" id="CHEBI:15687"/>
        <dbReference type="ChEBI" id="CHEBI:16583"/>
        <dbReference type="ChEBI" id="CHEBI:57540"/>
        <dbReference type="ChEBI" id="CHEBI:57945"/>
        <dbReference type="EC" id="1.1.1.304"/>
    </reaction>
</comment>
<dbReference type="Proteomes" id="UP000267430">
    <property type="component" value="Unassembled WGS sequence"/>
</dbReference>
<feature type="binding site" evidence="8">
    <location>
        <begin position="185"/>
        <end position="190"/>
    </location>
    <ligand>
        <name>NAD(+)</name>
        <dbReference type="ChEBI" id="CHEBI:57540"/>
    </ligand>
</feature>